<proteinExistence type="predicted"/>
<dbReference type="InterPro" id="IPR029058">
    <property type="entry name" value="AB_hydrolase_fold"/>
</dbReference>
<dbReference type="PANTHER" id="PTHR46438">
    <property type="entry name" value="ALPHA/BETA-HYDROLASES SUPERFAMILY PROTEIN"/>
    <property type="match status" value="1"/>
</dbReference>
<comment type="caution">
    <text evidence="2">The sequence shown here is derived from an EMBL/GenBank/DDBJ whole genome shotgun (WGS) entry which is preliminary data.</text>
</comment>
<keyword evidence="3" id="KW-1185">Reference proteome</keyword>
<name>A0ABX1CQU6_9SPHN</name>
<dbReference type="EMBL" id="JAAVJH010000006">
    <property type="protein sequence ID" value="NJR79196.1"/>
    <property type="molecule type" value="Genomic_DNA"/>
</dbReference>
<dbReference type="GO" id="GO:0016787">
    <property type="term" value="F:hydrolase activity"/>
    <property type="evidence" value="ECO:0007669"/>
    <property type="project" value="UniProtKB-KW"/>
</dbReference>
<dbReference type="SUPFAM" id="SSF53474">
    <property type="entry name" value="alpha/beta-Hydrolases"/>
    <property type="match status" value="1"/>
</dbReference>
<gene>
    <name evidence="2" type="ORF">HBH26_11430</name>
</gene>
<protein>
    <submittedName>
        <fullName evidence="2">Alpha/beta hydrolase</fullName>
    </submittedName>
</protein>
<dbReference type="RefSeq" id="WP_168134751.1">
    <property type="nucleotide sequence ID" value="NZ_JAAVJH010000006.1"/>
</dbReference>
<dbReference type="Gene3D" id="3.40.50.1820">
    <property type="entry name" value="alpha/beta hydrolase"/>
    <property type="match status" value="1"/>
</dbReference>
<dbReference type="PANTHER" id="PTHR46438:SF11">
    <property type="entry name" value="LIPASE-RELATED"/>
    <property type="match status" value="1"/>
</dbReference>
<dbReference type="Pfam" id="PF12697">
    <property type="entry name" value="Abhydrolase_6"/>
    <property type="match status" value="1"/>
</dbReference>
<dbReference type="InterPro" id="IPR000073">
    <property type="entry name" value="AB_hydrolase_1"/>
</dbReference>
<accession>A0ABX1CQU6</accession>
<sequence>MIRHAALAAFALLQGAPATPSYSDGKGLVRVEGARRINLVCAGAGTPTVVLTAGAGAPASTWRAVQPLLAARMRSCAWDRAGFGISDASPARQTAGETARDLSRTLAAARVSGPLILVGHSIGAYETLLLADRMPARVAGIVLVDPSTPDMFRATGEDAAAVMARYAAPFRACAEALRYRLLPPSGGAVRCRGGDDPARFDTASSFFDAAGESARLVVRPARSYGAMPLVVLSPGAPPDPSTPFRDGQAALARLSSRGTHEWVPDSGHMMQRDRPDAVAAAIVRVLGRMSLSRHTTTR</sequence>
<organism evidence="2 3">
    <name type="scientific">Sphingomonas corticis</name>
    <dbReference type="NCBI Taxonomy" id="2722791"/>
    <lineage>
        <taxon>Bacteria</taxon>
        <taxon>Pseudomonadati</taxon>
        <taxon>Pseudomonadota</taxon>
        <taxon>Alphaproteobacteria</taxon>
        <taxon>Sphingomonadales</taxon>
        <taxon>Sphingomonadaceae</taxon>
        <taxon>Sphingomonas</taxon>
    </lineage>
</organism>
<evidence type="ECO:0000313" key="2">
    <source>
        <dbReference type="EMBL" id="NJR79196.1"/>
    </source>
</evidence>
<evidence type="ECO:0000259" key="1">
    <source>
        <dbReference type="Pfam" id="PF12697"/>
    </source>
</evidence>
<feature type="domain" description="AB hydrolase-1" evidence="1">
    <location>
        <begin position="49"/>
        <end position="281"/>
    </location>
</feature>
<reference evidence="2 3" key="1">
    <citation type="submission" date="2020-03" db="EMBL/GenBank/DDBJ databases">
        <authorList>
            <person name="Wang L."/>
            <person name="He N."/>
            <person name="Li Y."/>
            <person name="Fang Y."/>
            <person name="Zhang F."/>
        </authorList>
    </citation>
    <scope>NUCLEOTIDE SEQUENCE [LARGE SCALE GENOMIC DNA]</scope>
    <source>
        <strain evidence="2 3">36D10-4-7</strain>
    </source>
</reference>
<dbReference type="Proteomes" id="UP000732399">
    <property type="component" value="Unassembled WGS sequence"/>
</dbReference>
<evidence type="ECO:0000313" key="3">
    <source>
        <dbReference type="Proteomes" id="UP000732399"/>
    </source>
</evidence>
<keyword evidence="2" id="KW-0378">Hydrolase</keyword>